<dbReference type="EMBL" id="BSOT01000005">
    <property type="protein sequence ID" value="GLR70446.1"/>
    <property type="molecule type" value="Genomic_DNA"/>
</dbReference>
<dbReference type="Proteomes" id="UP001156601">
    <property type="component" value="Unassembled WGS sequence"/>
</dbReference>
<name>A0AA37SVF5_9ALTE</name>
<proteinExistence type="predicted"/>
<sequence>MWVLFPALAIMAGAIIAVQAAMNAKLGELLKNSILATSIAFLLACLVTLLCLFITAKEFPKYEDISSIPTYLWFGGVLSAFGVGSFYFLIPKMGVGIMMSFALTGQLILAVIASHFGWFDQPVKPMNIKTLIGIILMIFGIILINWSNENGY</sequence>
<accession>A0AA37SVF5</accession>
<dbReference type="GO" id="GO:0005886">
    <property type="term" value="C:plasma membrane"/>
    <property type="evidence" value="ECO:0007669"/>
    <property type="project" value="TreeGrafter"/>
</dbReference>
<keyword evidence="1" id="KW-1133">Transmembrane helix</keyword>
<evidence type="ECO:0000256" key="1">
    <source>
        <dbReference type="SAM" id="Phobius"/>
    </source>
</evidence>
<dbReference type="InterPro" id="IPR037185">
    <property type="entry name" value="EmrE-like"/>
</dbReference>
<organism evidence="2 3">
    <name type="scientific">Agaribacter marinus</name>
    <dbReference type="NCBI Taxonomy" id="1431249"/>
    <lineage>
        <taxon>Bacteria</taxon>
        <taxon>Pseudomonadati</taxon>
        <taxon>Pseudomonadota</taxon>
        <taxon>Gammaproteobacteria</taxon>
        <taxon>Alteromonadales</taxon>
        <taxon>Alteromonadaceae</taxon>
        <taxon>Agaribacter</taxon>
    </lineage>
</organism>
<evidence type="ECO:0000313" key="3">
    <source>
        <dbReference type="Proteomes" id="UP001156601"/>
    </source>
</evidence>
<reference evidence="2" key="2">
    <citation type="submission" date="2023-01" db="EMBL/GenBank/DDBJ databases">
        <title>Draft genome sequence of Agaribacter marinus strain NBRC 110023.</title>
        <authorList>
            <person name="Sun Q."/>
            <person name="Mori K."/>
        </authorList>
    </citation>
    <scope>NUCLEOTIDE SEQUENCE</scope>
    <source>
        <strain evidence="2">NBRC 110023</strain>
    </source>
</reference>
<dbReference type="SUPFAM" id="SSF103481">
    <property type="entry name" value="Multidrug resistance efflux transporter EmrE"/>
    <property type="match status" value="1"/>
</dbReference>
<feature type="transmembrane region" description="Helical" evidence="1">
    <location>
        <begin position="96"/>
        <end position="118"/>
    </location>
</feature>
<comment type="caution">
    <text evidence="2">The sequence shown here is derived from an EMBL/GenBank/DDBJ whole genome shotgun (WGS) entry which is preliminary data.</text>
</comment>
<dbReference type="PANTHER" id="PTHR34821">
    <property type="entry name" value="INNER MEMBRANE PROTEIN YDCZ"/>
    <property type="match status" value="1"/>
</dbReference>
<feature type="transmembrane region" description="Helical" evidence="1">
    <location>
        <begin position="68"/>
        <end position="90"/>
    </location>
</feature>
<gene>
    <name evidence="2" type="ORF">GCM10007852_13540</name>
</gene>
<dbReference type="InterPro" id="IPR006750">
    <property type="entry name" value="YdcZ"/>
</dbReference>
<keyword evidence="1" id="KW-0812">Transmembrane</keyword>
<keyword evidence="3" id="KW-1185">Reference proteome</keyword>
<feature type="transmembrane region" description="Helical" evidence="1">
    <location>
        <begin position="130"/>
        <end position="147"/>
    </location>
</feature>
<keyword evidence="1" id="KW-0472">Membrane</keyword>
<evidence type="ECO:0008006" key="4">
    <source>
        <dbReference type="Google" id="ProtNLM"/>
    </source>
</evidence>
<dbReference type="Pfam" id="PF04657">
    <property type="entry name" value="DMT_YdcZ"/>
    <property type="match status" value="1"/>
</dbReference>
<reference evidence="2" key="1">
    <citation type="journal article" date="2014" name="Int. J. Syst. Evol. Microbiol.">
        <title>Complete genome sequence of Corynebacterium casei LMG S-19264T (=DSM 44701T), isolated from a smear-ripened cheese.</title>
        <authorList>
            <consortium name="US DOE Joint Genome Institute (JGI-PGF)"/>
            <person name="Walter F."/>
            <person name="Albersmeier A."/>
            <person name="Kalinowski J."/>
            <person name="Ruckert C."/>
        </authorList>
    </citation>
    <scope>NUCLEOTIDE SEQUENCE</scope>
    <source>
        <strain evidence="2">NBRC 110023</strain>
    </source>
</reference>
<feature type="transmembrane region" description="Helical" evidence="1">
    <location>
        <begin position="36"/>
        <end position="56"/>
    </location>
</feature>
<protein>
    <recommendedName>
        <fullName evidence="4">Transporter family-2 protein</fullName>
    </recommendedName>
</protein>
<dbReference type="PANTHER" id="PTHR34821:SF2">
    <property type="entry name" value="INNER MEMBRANE PROTEIN YDCZ"/>
    <property type="match status" value="1"/>
</dbReference>
<evidence type="ECO:0000313" key="2">
    <source>
        <dbReference type="EMBL" id="GLR70446.1"/>
    </source>
</evidence>
<dbReference type="AlphaFoldDB" id="A0AA37SVF5"/>
<dbReference type="RefSeq" id="WP_284216744.1">
    <property type="nucleotide sequence ID" value="NZ_BSOT01000005.1"/>
</dbReference>